<keyword evidence="10" id="KW-1185">Reference proteome</keyword>
<dbReference type="InterPro" id="IPR039426">
    <property type="entry name" value="TonB-dep_rcpt-like"/>
</dbReference>
<dbReference type="NCBIfam" id="TIGR04057">
    <property type="entry name" value="SusC_RagA_signa"/>
    <property type="match status" value="1"/>
</dbReference>
<dbReference type="GO" id="GO:0009279">
    <property type="term" value="C:cell outer membrane"/>
    <property type="evidence" value="ECO:0007669"/>
    <property type="project" value="UniProtKB-SubCell"/>
</dbReference>
<dbReference type="InterPro" id="IPR023997">
    <property type="entry name" value="TonB-dep_OMP_SusC/RagA_CS"/>
</dbReference>
<keyword evidence="3 7" id="KW-1134">Transmembrane beta strand</keyword>
<accession>A0A1I3M3H7</accession>
<dbReference type="AlphaFoldDB" id="A0A1I3M3H7"/>
<feature type="domain" description="TonB-dependent receptor plug" evidence="8">
    <location>
        <begin position="126"/>
        <end position="235"/>
    </location>
</feature>
<proteinExistence type="inferred from homology"/>
<organism evidence="9 10">
    <name type="scientific">Parapedobacter indicus</name>
    <dbReference type="NCBI Taxonomy" id="1477437"/>
    <lineage>
        <taxon>Bacteria</taxon>
        <taxon>Pseudomonadati</taxon>
        <taxon>Bacteroidota</taxon>
        <taxon>Sphingobacteriia</taxon>
        <taxon>Sphingobacteriales</taxon>
        <taxon>Sphingobacteriaceae</taxon>
        <taxon>Parapedobacter</taxon>
    </lineage>
</organism>
<dbReference type="InterPro" id="IPR036942">
    <property type="entry name" value="Beta-barrel_TonB_sf"/>
</dbReference>
<dbReference type="Gene3D" id="2.170.130.10">
    <property type="entry name" value="TonB-dependent receptor, plug domain"/>
    <property type="match status" value="1"/>
</dbReference>
<keyword evidence="5 7" id="KW-0472">Membrane</keyword>
<evidence type="ECO:0000259" key="8">
    <source>
        <dbReference type="Pfam" id="PF07715"/>
    </source>
</evidence>
<dbReference type="Gene3D" id="2.60.40.1120">
    <property type="entry name" value="Carboxypeptidase-like, regulatory domain"/>
    <property type="match status" value="1"/>
</dbReference>
<dbReference type="Pfam" id="PF07715">
    <property type="entry name" value="Plug"/>
    <property type="match status" value="1"/>
</dbReference>
<dbReference type="InterPro" id="IPR037066">
    <property type="entry name" value="Plug_dom_sf"/>
</dbReference>
<evidence type="ECO:0000256" key="4">
    <source>
        <dbReference type="ARBA" id="ARBA00022692"/>
    </source>
</evidence>
<evidence type="ECO:0000256" key="2">
    <source>
        <dbReference type="ARBA" id="ARBA00022448"/>
    </source>
</evidence>
<dbReference type="PROSITE" id="PS52016">
    <property type="entry name" value="TONB_DEPENDENT_REC_3"/>
    <property type="match status" value="1"/>
</dbReference>
<evidence type="ECO:0000256" key="1">
    <source>
        <dbReference type="ARBA" id="ARBA00004571"/>
    </source>
</evidence>
<dbReference type="NCBIfam" id="TIGR04056">
    <property type="entry name" value="OMP_RagA_SusC"/>
    <property type="match status" value="1"/>
</dbReference>
<protein>
    <submittedName>
        <fullName evidence="9">TonB-linked outer membrane protein, SusC/RagA family</fullName>
    </submittedName>
</protein>
<gene>
    <name evidence="9" type="ORF">SAMN05444682_106234</name>
</gene>
<dbReference type="Pfam" id="PF13715">
    <property type="entry name" value="CarbopepD_reg_2"/>
    <property type="match status" value="1"/>
</dbReference>
<keyword evidence="6 7" id="KW-0998">Cell outer membrane</keyword>
<dbReference type="Gene3D" id="2.40.170.20">
    <property type="entry name" value="TonB-dependent receptor, beta-barrel domain"/>
    <property type="match status" value="1"/>
</dbReference>
<dbReference type="RefSeq" id="WP_218146569.1">
    <property type="nucleotide sequence ID" value="NZ_FOQO01000006.1"/>
</dbReference>
<evidence type="ECO:0000256" key="6">
    <source>
        <dbReference type="ARBA" id="ARBA00023237"/>
    </source>
</evidence>
<dbReference type="SUPFAM" id="SSF49464">
    <property type="entry name" value="Carboxypeptidase regulatory domain-like"/>
    <property type="match status" value="1"/>
</dbReference>
<keyword evidence="2 7" id="KW-0813">Transport</keyword>
<comment type="similarity">
    <text evidence="7">Belongs to the TonB-dependent receptor family.</text>
</comment>
<evidence type="ECO:0000256" key="3">
    <source>
        <dbReference type="ARBA" id="ARBA00022452"/>
    </source>
</evidence>
<evidence type="ECO:0000313" key="9">
    <source>
        <dbReference type="EMBL" id="SFI91522.1"/>
    </source>
</evidence>
<name>A0A1I3M3H7_9SPHI</name>
<dbReference type="InterPro" id="IPR023996">
    <property type="entry name" value="TonB-dep_OMP_SusC/RagA"/>
</dbReference>
<dbReference type="SUPFAM" id="SSF56935">
    <property type="entry name" value="Porins"/>
    <property type="match status" value="1"/>
</dbReference>
<keyword evidence="4 7" id="KW-0812">Transmembrane</keyword>
<dbReference type="Proteomes" id="UP000198670">
    <property type="component" value="Unassembled WGS sequence"/>
</dbReference>
<dbReference type="InterPro" id="IPR008969">
    <property type="entry name" value="CarboxyPept-like_regulatory"/>
</dbReference>
<dbReference type="InterPro" id="IPR012910">
    <property type="entry name" value="Plug_dom"/>
</dbReference>
<comment type="subcellular location">
    <subcellularLocation>
        <location evidence="1 7">Cell outer membrane</location>
        <topology evidence="1 7">Multi-pass membrane protein</topology>
    </subcellularLocation>
</comment>
<reference evidence="9 10" key="1">
    <citation type="submission" date="2016-10" db="EMBL/GenBank/DDBJ databases">
        <authorList>
            <person name="de Groot N.N."/>
        </authorList>
    </citation>
    <scope>NUCLEOTIDE SEQUENCE [LARGE SCALE GENOMIC DNA]</scope>
    <source>
        <strain evidence="9 10">RK1</strain>
    </source>
</reference>
<evidence type="ECO:0000256" key="7">
    <source>
        <dbReference type="PROSITE-ProRule" id="PRU01360"/>
    </source>
</evidence>
<evidence type="ECO:0000313" key="10">
    <source>
        <dbReference type="Proteomes" id="UP000198670"/>
    </source>
</evidence>
<sequence>MYSILHTKSTIVRYLALLMALLPLWEMNAKAQGGESIRITGRVTDGIGTSLPGVSISVIGGSGSTSTAADGSYQLTAPSNGTLRFTNVGFISQDVEINNRTTISVVLQEDNTELEEVVIVGAAFKKSDLTGAVSSVSSKVLEEKPVTNINQAIQGRIAGVFISSPTRPTDDASIKIRGINTINGSTDPIYVVDGMVMDNSFSGFNAVNLNDVASIEVLKDASATALYGSRGSNGVVVITTKKGRRGEGRVTYDGWMGFQTYAGTPKTMNSQQLFELRKEAYINGYRQTNPDGDVDAYINDVIMGSNTVFADYEFDAFTNHSNYDWLDAVSRTGRQQNHVVSLSNADDKGSYYISFGYTDHKGVIKKSEQEKFSGRINADEQIKPWLKVSTNTTYTRTNNTLVDDGIMNRARLANPMLAVSDELETLNWQGIFDQNNFNPLRSLRVDHDLVYNRLLTSNYVNVNPIEGLNLRSTFSVDYAQKQDNKYTPNDIYESERYGTQGEAVDNRDTRTVWQWDNTISYATTFHDRHKLNAMVGTSATQTKYSYINGTAMGYGSNLFGYHSLQSGYKKDQRGLGSGWSEQTLLSYIARINYTYDDRYLLTATGRYDGSSKFAHGNQWGLFPSLSAAWNLTEEDFMKEQHFFDQLKLRTGFGIVGNQNIDDFAYLSLYNVSYTGTVETGYTYSFGSNGRRGTPDISWEKQQQWNLGLDMGFLQNRFRLSVDAFLIKNKDLLMSHSLATTTGYSNTIENIGAIENKGLEFALDANLLRTTDFEWNFAATFSMDKNKVTQLYGNTGVVYNVDGDRNIQKEGNLFLGESRNTLYLWRTGGIAQAIDMDRLNQINWNGYNVNPGDLYPLDFNGDGQIDQNDRVVIGATDPKFYGGFSSDLNWKNISLNAVFSYSYGAKKLSPWYESLIASSGSSVASTDLLDRWTPENTGAAFPRVLAGFDYNHYNVNQMDFSVQDASFLRLSALTVAYTFPNQVINAAKFSNLRVYATGSNLFCLTNYKGYDPEMGDWYPPTRMWTFGINMAF</sequence>
<dbReference type="STRING" id="1477437.SAMN05444682_106234"/>
<evidence type="ECO:0000256" key="5">
    <source>
        <dbReference type="ARBA" id="ARBA00023136"/>
    </source>
</evidence>
<dbReference type="EMBL" id="FOQO01000006">
    <property type="protein sequence ID" value="SFI91522.1"/>
    <property type="molecule type" value="Genomic_DNA"/>
</dbReference>